<keyword evidence="3" id="KW-0963">Cytoplasm</keyword>
<reference evidence="9 10" key="1">
    <citation type="submission" date="2017-09" db="EMBL/GenBank/DDBJ databases">
        <title>Depth-based differentiation of microbial function through sediment-hosted aquifers and enrichment of novel symbionts in the deep terrestrial subsurface.</title>
        <authorList>
            <person name="Probst A.J."/>
            <person name="Ladd B."/>
            <person name="Jarett J.K."/>
            <person name="Geller-Mcgrath D.E."/>
            <person name="Sieber C.M."/>
            <person name="Emerson J.B."/>
            <person name="Anantharaman K."/>
            <person name="Thomas B.C."/>
            <person name="Malmstrom R."/>
            <person name="Stieglmeier M."/>
            <person name="Klingl A."/>
            <person name="Woyke T."/>
            <person name="Ryan C.M."/>
            <person name="Banfield J.F."/>
        </authorList>
    </citation>
    <scope>NUCLEOTIDE SEQUENCE [LARGE SCALE GENOMIC DNA]</scope>
    <source>
        <strain evidence="9">CG22_combo_CG10-13_8_21_14_all_35_9</strain>
    </source>
</reference>
<dbReference type="Proteomes" id="UP000231021">
    <property type="component" value="Unassembled WGS sequence"/>
</dbReference>
<dbReference type="GO" id="GO:0004828">
    <property type="term" value="F:serine-tRNA ligase activity"/>
    <property type="evidence" value="ECO:0007669"/>
    <property type="project" value="UniProtKB-EC"/>
</dbReference>
<dbReference type="PANTHER" id="PTHR43697">
    <property type="entry name" value="SERYL-TRNA SYNTHETASE"/>
    <property type="match status" value="1"/>
</dbReference>
<evidence type="ECO:0000256" key="5">
    <source>
        <dbReference type="ARBA" id="ARBA00033352"/>
    </source>
</evidence>
<dbReference type="AlphaFoldDB" id="A0A2H0C1A4"/>
<evidence type="ECO:0000256" key="1">
    <source>
        <dbReference type="ARBA" id="ARBA00005045"/>
    </source>
</evidence>
<dbReference type="Gene3D" id="3.30.930.10">
    <property type="entry name" value="Bira Bifunctional Protein, Domain 2"/>
    <property type="match status" value="1"/>
</dbReference>
<comment type="similarity">
    <text evidence="2">Belongs to the class-II aminoacyl-tRNA synthetase family. Type-1 seryl-tRNA synthetase subfamily.</text>
</comment>
<evidence type="ECO:0000259" key="8">
    <source>
        <dbReference type="PROSITE" id="PS50862"/>
    </source>
</evidence>
<name>A0A2H0C1A4_9BACT</name>
<evidence type="ECO:0000256" key="6">
    <source>
        <dbReference type="ARBA" id="ARBA00047929"/>
    </source>
</evidence>
<dbReference type="EMBL" id="PCTB01000012">
    <property type="protein sequence ID" value="PIP63120.1"/>
    <property type="molecule type" value="Genomic_DNA"/>
</dbReference>
<evidence type="ECO:0000256" key="4">
    <source>
        <dbReference type="ARBA" id="ARBA00022917"/>
    </source>
</evidence>
<organism evidence="9 10">
    <name type="scientific">Candidatus Roizmanbacteria bacterium CG22_combo_CG10-13_8_21_14_all_35_9</name>
    <dbReference type="NCBI Taxonomy" id="1974861"/>
    <lineage>
        <taxon>Bacteria</taxon>
        <taxon>Candidatus Roizmaniibacteriota</taxon>
    </lineage>
</organism>
<dbReference type="SUPFAM" id="SSF55681">
    <property type="entry name" value="Class II aaRS and biotin synthetases"/>
    <property type="match status" value="1"/>
</dbReference>
<comment type="catalytic activity">
    <reaction evidence="7">
        <text>tRNA(Ser) + L-serine + ATP = L-seryl-tRNA(Ser) + AMP + diphosphate + H(+)</text>
        <dbReference type="Rhea" id="RHEA:12292"/>
        <dbReference type="Rhea" id="RHEA-COMP:9669"/>
        <dbReference type="Rhea" id="RHEA-COMP:9703"/>
        <dbReference type="ChEBI" id="CHEBI:15378"/>
        <dbReference type="ChEBI" id="CHEBI:30616"/>
        <dbReference type="ChEBI" id="CHEBI:33019"/>
        <dbReference type="ChEBI" id="CHEBI:33384"/>
        <dbReference type="ChEBI" id="CHEBI:78442"/>
        <dbReference type="ChEBI" id="CHEBI:78533"/>
        <dbReference type="ChEBI" id="CHEBI:456215"/>
        <dbReference type="EC" id="6.1.1.11"/>
    </reaction>
</comment>
<dbReference type="GO" id="GO:0006412">
    <property type="term" value="P:translation"/>
    <property type="evidence" value="ECO:0007669"/>
    <property type="project" value="UniProtKB-KW"/>
</dbReference>
<evidence type="ECO:0000256" key="3">
    <source>
        <dbReference type="ARBA" id="ARBA00022490"/>
    </source>
</evidence>
<dbReference type="InterPro" id="IPR006195">
    <property type="entry name" value="aa-tRNA-synth_II"/>
</dbReference>
<proteinExistence type="inferred from homology"/>
<comment type="caution">
    <text evidence="9">The sequence shown here is derived from an EMBL/GenBank/DDBJ whole genome shotgun (WGS) entry which is preliminary data.</text>
</comment>
<dbReference type="PROSITE" id="PS50862">
    <property type="entry name" value="AA_TRNA_LIGASE_II"/>
    <property type="match status" value="1"/>
</dbReference>
<dbReference type="PANTHER" id="PTHR43697:SF1">
    <property type="entry name" value="SERINE--TRNA LIGASE"/>
    <property type="match status" value="1"/>
</dbReference>
<dbReference type="InterPro" id="IPR045864">
    <property type="entry name" value="aa-tRNA-synth_II/BPL/LPL"/>
</dbReference>
<accession>A0A2H0C1A4</accession>
<comment type="pathway">
    <text evidence="1">Aminoacyl-tRNA biosynthesis; selenocysteinyl-tRNA(Sec) biosynthesis; L-seryl-tRNA(Sec) from L-serine and tRNA(Sec): step 1/1.</text>
</comment>
<gene>
    <name evidence="9" type="ORF">COW98_00375</name>
</gene>
<keyword evidence="4" id="KW-0648">Protein biosynthesis</keyword>
<evidence type="ECO:0000313" key="9">
    <source>
        <dbReference type="EMBL" id="PIP63120.1"/>
    </source>
</evidence>
<protein>
    <recommendedName>
        <fullName evidence="5">Seryl-tRNA(Ser/Sec) synthetase</fullName>
    </recommendedName>
</protein>
<evidence type="ECO:0000256" key="7">
    <source>
        <dbReference type="ARBA" id="ARBA00048823"/>
    </source>
</evidence>
<evidence type="ECO:0000256" key="2">
    <source>
        <dbReference type="ARBA" id="ARBA00010728"/>
    </source>
</evidence>
<feature type="domain" description="Aminoacyl-transfer RNA synthetases class-II family profile" evidence="8">
    <location>
        <begin position="1"/>
        <end position="69"/>
    </location>
</feature>
<sequence>MPSRQAYGETMSNSIMGDFQTRRLKIKYRKKDGSTEYCFSLNNTALASPRILIALLENYQQKDGSILIPKILQELVGFDKIKNEITTL</sequence>
<comment type="catalytic activity">
    <reaction evidence="6">
        <text>tRNA(Sec) + L-serine + ATP = L-seryl-tRNA(Sec) + AMP + diphosphate + H(+)</text>
        <dbReference type="Rhea" id="RHEA:42580"/>
        <dbReference type="Rhea" id="RHEA-COMP:9742"/>
        <dbReference type="Rhea" id="RHEA-COMP:10128"/>
        <dbReference type="ChEBI" id="CHEBI:15378"/>
        <dbReference type="ChEBI" id="CHEBI:30616"/>
        <dbReference type="ChEBI" id="CHEBI:33019"/>
        <dbReference type="ChEBI" id="CHEBI:33384"/>
        <dbReference type="ChEBI" id="CHEBI:78442"/>
        <dbReference type="ChEBI" id="CHEBI:78533"/>
        <dbReference type="ChEBI" id="CHEBI:456215"/>
        <dbReference type="EC" id="6.1.1.11"/>
    </reaction>
</comment>
<evidence type="ECO:0000313" key="10">
    <source>
        <dbReference type="Proteomes" id="UP000231021"/>
    </source>
</evidence>